<dbReference type="AlphaFoldDB" id="A0A1F8EXE5"/>
<evidence type="ECO:0000313" key="1">
    <source>
        <dbReference type="EMBL" id="OGN05545.1"/>
    </source>
</evidence>
<proteinExistence type="predicted"/>
<comment type="caution">
    <text evidence="1">The sequence shown here is derived from an EMBL/GenBank/DDBJ whole genome shotgun (WGS) entry which is preliminary data.</text>
</comment>
<dbReference type="EMBL" id="MGJJ01000011">
    <property type="protein sequence ID" value="OGN05545.1"/>
    <property type="molecule type" value="Genomic_DNA"/>
</dbReference>
<name>A0A1F8EXE5_9BACT</name>
<sequence>MLQAAGFRTLDDGSSKFEADYAEKFLQENPKVQKHLKLCAHCKDQVQSAVDNKEYIQTRTVDDSIDTEIYEKHKGKFVKKMLAKKHSKTQD</sequence>
<evidence type="ECO:0000313" key="2">
    <source>
        <dbReference type="Proteomes" id="UP000177419"/>
    </source>
</evidence>
<organism evidence="1 2">
    <name type="scientific">Candidatus Yanofskybacteria bacterium RIFCSPHIGHO2_01_FULL_44_22</name>
    <dbReference type="NCBI Taxonomy" id="1802669"/>
    <lineage>
        <taxon>Bacteria</taxon>
        <taxon>Candidatus Yanofskyibacteriota</taxon>
    </lineage>
</organism>
<dbReference type="Proteomes" id="UP000177419">
    <property type="component" value="Unassembled WGS sequence"/>
</dbReference>
<gene>
    <name evidence="1" type="ORF">A2746_00855</name>
</gene>
<accession>A0A1F8EXE5</accession>
<protein>
    <submittedName>
        <fullName evidence="1">Uncharacterized protein</fullName>
    </submittedName>
</protein>
<reference evidence="1 2" key="1">
    <citation type="journal article" date="2016" name="Nat. Commun.">
        <title>Thousands of microbial genomes shed light on interconnected biogeochemical processes in an aquifer system.</title>
        <authorList>
            <person name="Anantharaman K."/>
            <person name="Brown C.T."/>
            <person name="Hug L.A."/>
            <person name="Sharon I."/>
            <person name="Castelle C.J."/>
            <person name="Probst A.J."/>
            <person name="Thomas B.C."/>
            <person name="Singh A."/>
            <person name="Wilkins M.J."/>
            <person name="Karaoz U."/>
            <person name="Brodie E.L."/>
            <person name="Williams K.H."/>
            <person name="Hubbard S.S."/>
            <person name="Banfield J.F."/>
        </authorList>
    </citation>
    <scope>NUCLEOTIDE SEQUENCE [LARGE SCALE GENOMIC DNA]</scope>
</reference>